<organism evidence="2 3">
    <name type="scientific">Geodermatophilus sabuli</name>
    <dbReference type="NCBI Taxonomy" id="1564158"/>
    <lineage>
        <taxon>Bacteria</taxon>
        <taxon>Bacillati</taxon>
        <taxon>Actinomycetota</taxon>
        <taxon>Actinomycetes</taxon>
        <taxon>Geodermatophilales</taxon>
        <taxon>Geodermatophilaceae</taxon>
        <taxon>Geodermatophilus</taxon>
    </lineage>
</organism>
<dbReference type="EMBL" id="JAAGWF010000018">
    <property type="protein sequence ID" value="NEK59447.1"/>
    <property type="molecule type" value="Genomic_DNA"/>
</dbReference>
<name>A0A7K3W6I6_9ACTN</name>
<protein>
    <submittedName>
        <fullName evidence="2">Nuclear transport factor 2 family protein</fullName>
    </submittedName>
</protein>
<dbReference type="AlphaFoldDB" id="A0A7K3W6I6"/>
<comment type="caution">
    <text evidence="2">The sequence shown here is derived from an EMBL/GenBank/DDBJ whole genome shotgun (WGS) entry which is preliminary data.</text>
</comment>
<proteinExistence type="predicted"/>
<accession>A0A7K3W6I6</accession>
<dbReference type="SUPFAM" id="SSF54427">
    <property type="entry name" value="NTF2-like"/>
    <property type="match status" value="1"/>
</dbReference>
<evidence type="ECO:0000313" key="3">
    <source>
        <dbReference type="Proteomes" id="UP000470246"/>
    </source>
</evidence>
<sequence>MTDVLIDHTVLAERYLAVWNETDPSARRRAIDDLYAPDARYVDPLADARGRESIDATVAAVQAQLPGLVFRLAGPVDGHHDVARFTWEVVPAGAPADATAPLVGFDVIAVDGQGRLRAVAGFLDRVPAA</sequence>
<feature type="domain" description="SnoaL-like" evidence="1">
    <location>
        <begin position="12"/>
        <end position="115"/>
    </location>
</feature>
<dbReference type="InterPro" id="IPR037401">
    <property type="entry name" value="SnoaL-like"/>
</dbReference>
<dbReference type="RefSeq" id="WP_163482823.1">
    <property type="nucleotide sequence ID" value="NZ_JAAGWF010000018.1"/>
</dbReference>
<dbReference type="Pfam" id="PF12680">
    <property type="entry name" value="SnoaL_2"/>
    <property type="match status" value="1"/>
</dbReference>
<gene>
    <name evidence="2" type="ORF">GCU56_16435</name>
</gene>
<reference evidence="2 3" key="1">
    <citation type="submission" date="2020-02" db="EMBL/GenBank/DDBJ databases">
        <title>Geodermatophilus sabuli CPCC 205279 I12A-02694.</title>
        <authorList>
            <person name="Jiang Z."/>
        </authorList>
    </citation>
    <scope>NUCLEOTIDE SEQUENCE [LARGE SCALE GENOMIC DNA]</scope>
    <source>
        <strain evidence="2 3">I12A-02694</strain>
    </source>
</reference>
<dbReference type="Proteomes" id="UP000470246">
    <property type="component" value="Unassembled WGS sequence"/>
</dbReference>
<dbReference type="InterPro" id="IPR032710">
    <property type="entry name" value="NTF2-like_dom_sf"/>
</dbReference>
<evidence type="ECO:0000259" key="1">
    <source>
        <dbReference type="Pfam" id="PF12680"/>
    </source>
</evidence>
<dbReference type="Gene3D" id="3.10.450.50">
    <property type="match status" value="1"/>
</dbReference>
<evidence type="ECO:0000313" key="2">
    <source>
        <dbReference type="EMBL" id="NEK59447.1"/>
    </source>
</evidence>
<keyword evidence="3" id="KW-1185">Reference proteome</keyword>